<keyword evidence="3" id="KW-1185">Reference proteome</keyword>
<dbReference type="AlphaFoldDB" id="A0A849VAT0"/>
<keyword evidence="1" id="KW-0175">Coiled coil</keyword>
<accession>A0A849VAT0</accession>
<protein>
    <submittedName>
        <fullName evidence="2">Uncharacterized protein</fullName>
    </submittedName>
</protein>
<proteinExistence type="predicted"/>
<evidence type="ECO:0000256" key="1">
    <source>
        <dbReference type="SAM" id="Coils"/>
    </source>
</evidence>
<gene>
    <name evidence="2" type="ORF">HG263_05335</name>
</gene>
<reference evidence="2 3" key="1">
    <citation type="submission" date="2020-04" db="EMBL/GenBank/DDBJ databases">
        <title>Pseudoalteromonas caenipelagi sp. nov., isolated from a tidal flat.</title>
        <authorList>
            <person name="Park S."/>
            <person name="Yoon J.-H."/>
        </authorList>
    </citation>
    <scope>NUCLEOTIDE SEQUENCE [LARGE SCALE GENOMIC DNA]</scope>
    <source>
        <strain evidence="2 3">JBTF-M23</strain>
    </source>
</reference>
<feature type="coiled-coil region" evidence="1">
    <location>
        <begin position="40"/>
        <end position="67"/>
    </location>
</feature>
<evidence type="ECO:0000313" key="2">
    <source>
        <dbReference type="EMBL" id="NOU49958.1"/>
    </source>
</evidence>
<organism evidence="2 3">
    <name type="scientific">Pseudoalteromonas caenipelagi</name>
    <dbReference type="NCBI Taxonomy" id="2726988"/>
    <lineage>
        <taxon>Bacteria</taxon>
        <taxon>Pseudomonadati</taxon>
        <taxon>Pseudomonadota</taxon>
        <taxon>Gammaproteobacteria</taxon>
        <taxon>Alteromonadales</taxon>
        <taxon>Pseudoalteromonadaceae</taxon>
        <taxon>Pseudoalteromonas</taxon>
    </lineage>
</organism>
<dbReference type="RefSeq" id="WP_171625040.1">
    <property type="nucleotide sequence ID" value="NZ_JABBPG010000002.1"/>
</dbReference>
<dbReference type="EMBL" id="JABBPG010000002">
    <property type="protein sequence ID" value="NOU49958.1"/>
    <property type="molecule type" value="Genomic_DNA"/>
</dbReference>
<sequence length="154" mass="16804">MTAQAIFDPSKAEVVVITGKGKNQTEKRAGSKLVGLTKNGWDLKVQIENLQTKLKEVNEQIIDIAGVGVSVVIKGVSRASTSETARYNITDADSLKEALGERFDDLTSVDIKHKTTPKLKEICNTPEHELCDSVRACVSVDYSTSVRWTAEKPA</sequence>
<evidence type="ECO:0000313" key="3">
    <source>
        <dbReference type="Proteomes" id="UP000586305"/>
    </source>
</evidence>
<dbReference type="Proteomes" id="UP000586305">
    <property type="component" value="Unassembled WGS sequence"/>
</dbReference>
<comment type="caution">
    <text evidence="2">The sequence shown here is derived from an EMBL/GenBank/DDBJ whole genome shotgun (WGS) entry which is preliminary data.</text>
</comment>
<name>A0A849VAT0_9GAMM</name>